<feature type="region of interest" description="Disordered" evidence="3">
    <location>
        <begin position="41"/>
        <end position="79"/>
    </location>
</feature>
<evidence type="ECO:0000259" key="4">
    <source>
        <dbReference type="Pfam" id="PF08614"/>
    </source>
</evidence>
<dbReference type="EMBL" id="JAKWBI020000025">
    <property type="protein sequence ID" value="KAJ2905756.1"/>
    <property type="molecule type" value="Genomic_DNA"/>
</dbReference>
<dbReference type="Gene3D" id="1.20.5.170">
    <property type="match status" value="1"/>
</dbReference>
<keyword evidence="6" id="KW-1185">Reference proteome</keyword>
<reference evidence="5" key="1">
    <citation type="submission" date="2022-07" db="EMBL/GenBank/DDBJ databases">
        <title>Draft genome sequence of Zalerion maritima ATCC 34329, a (micro)plastics degrading marine fungus.</title>
        <authorList>
            <person name="Paco A."/>
            <person name="Goncalves M.F.M."/>
            <person name="Rocha-Santos T.A.P."/>
            <person name="Alves A."/>
        </authorList>
    </citation>
    <scope>NUCLEOTIDE SEQUENCE</scope>
    <source>
        <strain evidence="5">ATCC 34329</strain>
    </source>
</reference>
<organism evidence="5 6">
    <name type="scientific">Zalerion maritima</name>
    <dbReference type="NCBI Taxonomy" id="339359"/>
    <lineage>
        <taxon>Eukaryota</taxon>
        <taxon>Fungi</taxon>
        <taxon>Dikarya</taxon>
        <taxon>Ascomycota</taxon>
        <taxon>Pezizomycotina</taxon>
        <taxon>Sordariomycetes</taxon>
        <taxon>Lulworthiomycetidae</taxon>
        <taxon>Lulworthiales</taxon>
        <taxon>Lulworthiaceae</taxon>
        <taxon>Zalerion</taxon>
    </lineage>
</organism>
<comment type="similarity">
    <text evidence="1">Belongs to the ATG16 family.</text>
</comment>
<feature type="domain" description="Autophagy-related protein 16" evidence="4">
    <location>
        <begin position="267"/>
        <end position="315"/>
    </location>
</feature>
<name>A0AAD5RYG1_9PEZI</name>
<accession>A0AAD5RYG1</accession>
<keyword evidence="2" id="KW-0175">Coiled coil</keyword>
<comment type="caution">
    <text evidence="5">The sequence shown here is derived from an EMBL/GenBank/DDBJ whole genome shotgun (WGS) entry which is preliminary data.</text>
</comment>
<dbReference type="AlphaFoldDB" id="A0AAD5RYG1"/>
<evidence type="ECO:0000313" key="6">
    <source>
        <dbReference type="Proteomes" id="UP001201980"/>
    </source>
</evidence>
<feature type="domain" description="Autophagy-related protein 16" evidence="4">
    <location>
        <begin position="6"/>
        <end position="150"/>
    </location>
</feature>
<sequence length="329" mass="37814">MGWKEEYLASIEEAEVQNPVNAELVDICTKLADKITVLEAEKEYQEAPAPPPPTTPKARTGYFSSPSPAPEGPLPETDPQLRRDLAEALRSKTQMETRLKNAESQLVRIKEQTARDEKSIRRLTSESNHLARKLKDRDEEIKGKNKLLEVRHKLSLTSRSVSDFLFQSPFDGDENPRAAFDWARGLASPTCRPYSLDRPHRQVQVACLWFFPQQQEEVGATWTSQALQYLIGGVDVGCCFCCRKCCRCRSWNGDSCAMTDQKVLTILQQEVQDELLTTTMELNIVREKEKKTVTENKELIERWMRLKSKEVDMMNERNEKNEPRPSRPR</sequence>
<dbReference type="Pfam" id="PF08614">
    <property type="entry name" value="ATG16"/>
    <property type="match status" value="2"/>
</dbReference>
<proteinExistence type="inferred from homology"/>
<evidence type="ECO:0000256" key="1">
    <source>
        <dbReference type="ARBA" id="ARBA00005331"/>
    </source>
</evidence>
<protein>
    <recommendedName>
        <fullName evidence="4">Autophagy-related protein 16 domain-containing protein</fullName>
    </recommendedName>
</protein>
<feature type="coiled-coil region" evidence="2">
    <location>
        <begin position="85"/>
        <end position="119"/>
    </location>
</feature>
<evidence type="ECO:0000256" key="3">
    <source>
        <dbReference type="SAM" id="MobiDB-lite"/>
    </source>
</evidence>
<dbReference type="InterPro" id="IPR013923">
    <property type="entry name" value="Autophagy-rel_prot_16_dom"/>
</dbReference>
<gene>
    <name evidence="5" type="ORF">MKZ38_004433</name>
</gene>
<evidence type="ECO:0000313" key="5">
    <source>
        <dbReference type="EMBL" id="KAJ2905756.1"/>
    </source>
</evidence>
<dbReference type="Proteomes" id="UP001201980">
    <property type="component" value="Unassembled WGS sequence"/>
</dbReference>
<evidence type="ECO:0000256" key="2">
    <source>
        <dbReference type="SAM" id="Coils"/>
    </source>
</evidence>